<feature type="compositionally biased region" description="Basic and acidic residues" evidence="1">
    <location>
        <begin position="93"/>
        <end position="104"/>
    </location>
</feature>
<evidence type="ECO:0000313" key="3">
    <source>
        <dbReference type="Proteomes" id="UP000578531"/>
    </source>
</evidence>
<feature type="compositionally biased region" description="Low complexity" evidence="1">
    <location>
        <begin position="238"/>
        <end position="257"/>
    </location>
</feature>
<accession>A0A8H6L2B5</accession>
<protein>
    <submittedName>
        <fullName evidence="2">Uncharacterized protein</fullName>
    </submittedName>
</protein>
<gene>
    <name evidence="2" type="ORF">HO173_008864</name>
</gene>
<feature type="region of interest" description="Disordered" evidence="1">
    <location>
        <begin position="1"/>
        <end position="336"/>
    </location>
</feature>
<organism evidence="2 3">
    <name type="scientific">Letharia columbiana</name>
    <dbReference type="NCBI Taxonomy" id="112416"/>
    <lineage>
        <taxon>Eukaryota</taxon>
        <taxon>Fungi</taxon>
        <taxon>Dikarya</taxon>
        <taxon>Ascomycota</taxon>
        <taxon>Pezizomycotina</taxon>
        <taxon>Lecanoromycetes</taxon>
        <taxon>OSLEUM clade</taxon>
        <taxon>Lecanoromycetidae</taxon>
        <taxon>Lecanorales</taxon>
        <taxon>Lecanorineae</taxon>
        <taxon>Parmeliaceae</taxon>
        <taxon>Letharia</taxon>
    </lineage>
</organism>
<dbReference type="GeneID" id="59290518"/>
<name>A0A8H6L2B5_9LECA</name>
<feature type="compositionally biased region" description="Polar residues" evidence="1">
    <location>
        <begin position="298"/>
        <end position="323"/>
    </location>
</feature>
<evidence type="ECO:0000256" key="1">
    <source>
        <dbReference type="SAM" id="MobiDB-lite"/>
    </source>
</evidence>
<keyword evidence="3" id="KW-1185">Reference proteome</keyword>
<feature type="compositionally biased region" description="Gly residues" evidence="1">
    <location>
        <begin position="215"/>
        <end position="228"/>
    </location>
</feature>
<feature type="region of interest" description="Disordered" evidence="1">
    <location>
        <begin position="352"/>
        <end position="431"/>
    </location>
</feature>
<proteinExistence type="predicted"/>
<sequence length="431" mass="44547">MDRVKNVAKGGWHPSSVRSEHKHINQVAGWVGHGKEQNSSLKATDHTSRPLASLKDPDAFGPPPKNVNFHGGAAVPDAATPDRRGIGAPLPAEEIRAMEAEEQRSAQAVQKPAPPPVPYRANTTGLSTASLPKPPVRRLENGEPSATASPTAKPKPSLPPRLPPRQNSHPTTNAPSPPPDYSSATQQPPPPPQDQYLNQGALGRLGKAGVSVPGLGIGGGRGGHGGQGSSQASNPWRNESNSNTPSTSSPTMTQSPSIGGLKSRFGGLTTSPTSSPSDQPPAASQGTSFAQKQAALHTASQFRNDPSSITLSDARSSAATANNFRERHGEQVATGWKGANALNKKYDVANRVNGVAGQNGSASPVREDGPITMRDNTASPAGGGSMPASPWANELSQSAFRKPPPPPPVRRTGTGSSGTPPPVPMGSKPRT</sequence>
<evidence type="ECO:0000313" key="2">
    <source>
        <dbReference type="EMBL" id="KAF6232901.1"/>
    </source>
</evidence>
<feature type="compositionally biased region" description="Polar residues" evidence="1">
    <location>
        <begin position="121"/>
        <end position="130"/>
    </location>
</feature>
<dbReference type="RefSeq" id="XP_037162324.1">
    <property type="nucleotide sequence ID" value="XM_037310760.1"/>
</dbReference>
<dbReference type="AlphaFoldDB" id="A0A8H6L2B5"/>
<dbReference type="Proteomes" id="UP000578531">
    <property type="component" value="Unassembled WGS sequence"/>
</dbReference>
<dbReference type="EMBL" id="JACCJC010000044">
    <property type="protein sequence ID" value="KAF6232901.1"/>
    <property type="molecule type" value="Genomic_DNA"/>
</dbReference>
<comment type="caution">
    <text evidence="2">The sequence shown here is derived from an EMBL/GenBank/DDBJ whole genome shotgun (WGS) entry which is preliminary data.</text>
</comment>
<reference evidence="2 3" key="1">
    <citation type="journal article" date="2020" name="Genomics">
        <title>Complete, high-quality genomes from long-read metagenomic sequencing of two wolf lichen thalli reveals enigmatic genome architecture.</title>
        <authorList>
            <person name="McKenzie S.K."/>
            <person name="Walston R.F."/>
            <person name="Allen J.L."/>
        </authorList>
    </citation>
    <scope>NUCLEOTIDE SEQUENCE [LARGE SCALE GENOMIC DNA]</scope>
    <source>
        <strain evidence="2">WasteWater2</strain>
    </source>
</reference>
<feature type="compositionally biased region" description="Low complexity" evidence="1">
    <location>
        <begin position="269"/>
        <end position="285"/>
    </location>
</feature>
<dbReference type="OrthoDB" id="3357271at2759"/>